<protein>
    <submittedName>
        <fullName evidence="2">Putative salt-induced outer membrane protein</fullName>
    </submittedName>
</protein>
<organism evidence="2 3">
    <name type="scientific">Stakelama sediminis</name>
    <dbReference type="NCBI Taxonomy" id="463200"/>
    <lineage>
        <taxon>Bacteria</taxon>
        <taxon>Pseudomonadati</taxon>
        <taxon>Pseudomonadota</taxon>
        <taxon>Alphaproteobacteria</taxon>
        <taxon>Sphingomonadales</taxon>
        <taxon>Sphingomonadaceae</taxon>
        <taxon>Stakelama</taxon>
    </lineage>
</organism>
<dbReference type="Proteomes" id="UP000554342">
    <property type="component" value="Unassembled WGS sequence"/>
</dbReference>
<sequence length="301" mass="32776">MKRMMFGTSLAMVAVLTTSPAQADQIPDKVAAMIQAAADTGNAATLKTVADLAKKTNPQSAAEIDAMVASIQNKVEAKRLAKLRSQSFFEGWKGHGQAGGSIATGNTSSKGLSLGLDLTKNGIHWRHTINATFDYARQNGQTAQKRYFASYEANYKFSDRFYALGLVSWENNRFAGFNRRFSENIGLGYSVIKQPDMTLDLEGGPALRQTNYITGESQNELAGRAAVDYSWKIAPGITFGENATYYAQAHDSTLTSTTALTMKLNGALSLQTSFLINHETNPPIDLEKTNTLSRLTLVYGF</sequence>
<feature type="signal peptide" evidence="1">
    <location>
        <begin position="1"/>
        <end position="23"/>
    </location>
</feature>
<evidence type="ECO:0000313" key="2">
    <source>
        <dbReference type="EMBL" id="MBB5717954.1"/>
    </source>
</evidence>
<keyword evidence="1" id="KW-0732">Signal</keyword>
<dbReference type="Pfam" id="PF04338">
    <property type="entry name" value="DUF481"/>
    <property type="match status" value="1"/>
</dbReference>
<name>A0A840YWN7_9SPHN</name>
<evidence type="ECO:0000313" key="3">
    <source>
        <dbReference type="Proteomes" id="UP000554342"/>
    </source>
</evidence>
<feature type="chain" id="PRO_5033009089" evidence="1">
    <location>
        <begin position="24"/>
        <end position="301"/>
    </location>
</feature>
<proteinExistence type="predicted"/>
<dbReference type="EMBL" id="JACIJI010000001">
    <property type="protein sequence ID" value="MBB5717954.1"/>
    <property type="molecule type" value="Genomic_DNA"/>
</dbReference>
<comment type="caution">
    <text evidence="2">The sequence shown here is derived from an EMBL/GenBank/DDBJ whole genome shotgun (WGS) entry which is preliminary data.</text>
</comment>
<evidence type="ECO:0000256" key="1">
    <source>
        <dbReference type="SAM" id="SignalP"/>
    </source>
</evidence>
<dbReference type="InterPro" id="IPR007433">
    <property type="entry name" value="DUF481"/>
</dbReference>
<gene>
    <name evidence="2" type="ORF">FHR23_000861</name>
</gene>
<reference evidence="2 3" key="1">
    <citation type="submission" date="2020-08" db="EMBL/GenBank/DDBJ databases">
        <title>Genomic Encyclopedia of Type Strains, Phase IV (KMG-IV): sequencing the most valuable type-strain genomes for metagenomic binning, comparative biology and taxonomic classification.</title>
        <authorList>
            <person name="Goeker M."/>
        </authorList>
    </citation>
    <scope>NUCLEOTIDE SEQUENCE [LARGE SCALE GENOMIC DNA]</scope>
    <source>
        <strain evidence="2 3">DSM 27203</strain>
    </source>
</reference>
<keyword evidence="3" id="KW-1185">Reference proteome</keyword>
<accession>A0A840YWN7</accession>
<dbReference type="AlphaFoldDB" id="A0A840YWN7"/>